<evidence type="ECO:0000313" key="1">
    <source>
        <dbReference type="EMBL" id="AIF24549.1"/>
    </source>
</evidence>
<gene>
    <name evidence="1" type="primary">ubiE</name>
</gene>
<accession>A0A075I9G1</accession>
<dbReference type="EC" id="2.1.1.163" evidence="1"/>
<sequence>MDSETIGEGDWQELMRGLEATIPVYDRINRFATLGQVDRWRRLVRERLPSEAGVLKGRVLEVGCGPGSFAEEVIGGELVCLDPSALMLTAAEPRVNSMRASRGDSAVEFVIGKAEALPFDDDSFDAVCSLFSFRDWYDKRAGLAEVLRVLKPGAKLVIVDPAKMNRLHGFFGWFWMRFWVGSYARIVCGVSDHPWKWLTKTYVHFGTTKEYVRMLEEIGFESVEAKVIFPGMATIWEGTAPK</sequence>
<keyword evidence="1" id="KW-0808">Transferase</keyword>
<dbReference type="AlphaFoldDB" id="A0A075I9G1"/>
<organism evidence="1">
    <name type="scientific">uncultured marine group II/III euryarchaeote SAT1000_33_B09</name>
    <dbReference type="NCBI Taxonomy" id="1456574"/>
    <lineage>
        <taxon>Archaea</taxon>
        <taxon>Methanobacteriati</taxon>
        <taxon>Methanobacteriota</taxon>
        <taxon>environmental samples</taxon>
    </lineage>
</organism>
<name>A0A075I9G1_9EURY</name>
<dbReference type="GO" id="GO:0043770">
    <property type="term" value="F:demethylmenaquinone methyltransferase activity"/>
    <property type="evidence" value="ECO:0007669"/>
    <property type="project" value="UniProtKB-EC"/>
</dbReference>
<dbReference type="CDD" id="cd02440">
    <property type="entry name" value="AdoMet_MTases"/>
    <property type="match status" value="1"/>
</dbReference>
<keyword evidence="1" id="KW-0489">Methyltransferase</keyword>
<dbReference type="Gene3D" id="3.40.50.150">
    <property type="entry name" value="Vaccinia Virus protein VP39"/>
    <property type="match status" value="1"/>
</dbReference>
<dbReference type="Pfam" id="PF01209">
    <property type="entry name" value="Ubie_methyltran"/>
    <property type="match status" value="1"/>
</dbReference>
<dbReference type="InterPro" id="IPR029063">
    <property type="entry name" value="SAM-dependent_MTases_sf"/>
</dbReference>
<dbReference type="PANTHER" id="PTHR43591">
    <property type="entry name" value="METHYLTRANSFERASE"/>
    <property type="match status" value="1"/>
</dbReference>
<dbReference type="EMBL" id="KF901263">
    <property type="protein sequence ID" value="AIF24549.1"/>
    <property type="molecule type" value="Genomic_DNA"/>
</dbReference>
<reference evidence="1" key="1">
    <citation type="journal article" date="2014" name="Genome Biol. Evol.">
        <title>Pangenome evidence for extensive interdomain horizontal transfer affecting lineage core and shell genes in uncultured planktonic thaumarchaeota and euryarchaeota.</title>
        <authorList>
            <person name="Deschamps P."/>
            <person name="Zivanovic Y."/>
            <person name="Moreira D."/>
            <person name="Rodriguez-Valera F."/>
            <person name="Lopez-Garcia P."/>
        </authorList>
    </citation>
    <scope>NUCLEOTIDE SEQUENCE</scope>
</reference>
<proteinExistence type="predicted"/>
<protein>
    <submittedName>
        <fullName evidence="1">Type 11 methyltransferase (UbiE)</fullName>
        <ecNumber evidence="1">2.1.1.163</ecNumber>
    </submittedName>
</protein>
<dbReference type="GO" id="GO:0032259">
    <property type="term" value="P:methylation"/>
    <property type="evidence" value="ECO:0007669"/>
    <property type="project" value="UniProtKB-KW"/>
</dbReference>
<dbReference type="SUPFAM" id="SSF53335">
    <property type="entry name" value="S-adenosyl-L-methionine-dependent methyltransferases"/>
    <property type="match status" value="1"/>
</dbReference>